<evidence type="ECO:0000313" key="4">
    <source>
        <dbReference type="Proteomes" id="UP000094526"/>
    </source>
</evidence>
<feature type="transmembrane region" description="Helical" evidence="2">
    <location>
        <begin position="176"/>
        <end position="194"/>
    </location>
</feature>
<keyword evidence="2" id="KW-0812">Transmembrane</keyword>
<dbReference type="AlphaFoldDB" id="A0A1C1CVJ1"/>
<feature type="transmembrane region" description="Helical" evidence="2">
    <location>
        <begin position="126"/>
        <end position="145"/>
    </location>
</feature>
<reference evidence="4" key="1">
    <citation type="submission" date="2015-07" db="EMBL/GenBank/DDBJ databases">
        <authorList>
            <person name="Teixeira M.M."/>
            <person name="Souza R.C."/>
            <person name="Almeida L.G."/>
            <person name="Vicente V.A."/>
            <person name="de Hoog S."/>
            <person name="Bocca A.L."/>
            <person name="de Almeida S.R."/>
            <person name="Vasconcelos A.T."/>
            <person name="Felipe M.S."/>
        </authorList>
    </citation>
    <scope>NUCLEOTIDE SEQUENCE [LARGE SCALE GENOMIC DNA]</scope>
    <source>
        <strain evidence="4">KSF</strain>
    </source>
</reference>
<organism evidence="3 4">
    <name type="scientific">Cladophialophora carrionii</name>
    <dbReference type="NCBI Taxonomy" id="86049"/>
    <lineage>
        <taxon>Eukaryota</taxon>
        <taxon>Fungi</taxon>
        <taxon>Dikarya</taxon>
        <taxon>Ascomycota</taxon>
        <taxon>Pezizomycotina</taxon>
        <taxon>Eurotiomycetes</taxon>
        <taxon>Chaetothyriomycetidae</taxon>
        <taxon>Chaetothyriales</taxon>
        <taxon>Herpotrichiellaceae</taxon>
        <taxon>Cladophialophora</taxon>
    </lineage>
</organism>
<proteinExistence type="predicted"/>
<dbReference type="Proteomes" id="UP000094526">
    <property type="component" value="Unassembled WGS sequence"/>
</dbReference>
<evidence type="ECO:0000256" key="1">
    <source>
        <dbReference type="SAM" id="MobiDB-lite"/>
    </source>
</evidence>
<dbReference type="VEuPathDB" id="FungiDB:CLCR_10479"/>
<sequence>MSLSPRRNDDDATTRHLTGNPQHEGPLSGIRQPPFIADAVKRSVLYHIGSYQTLSDQIRLRTDDTSESITNYTVVTATQRPDNFDDEGPVTRRRLVQRKLMNDLQRLLDGIAHLERLLRRGRLVRWLVNGTLAGLWHAVVLNMIAPTFSRRFPKTHAWLVQIYPHMHVKVRVSTTYLATMAYLVSLPLFAFPLLNYEKQLSCTLVVRDELADLYGLVRDGDHLGERDVQVLRDSRWDAVPWDQVEGYCK</sequence>
<feature type="region of interest" description="Disordered" evidence="1">
    <location>
        <begin position="1"/>
        <end position="32"/>
    </location>
</feature>
<protein>
    <submittedName>
        <fullName evidence="3">Uncharacterized protein</fullName>
    </submittedName>
</protein>
<name>A0A1C1CVJ1_9EURO</name>
<keyword evidence="2" id="KW-1133">Transmembrane helix</keyword>
<dbReference type="VEuPathDB" id="FungiDB:G647_03898"/>
<feature type="compositionally biased region" description="Basic and acidic residues" evidence="1">
    <location>
        <begin position="1"/>
        <end position="14"/>
    </location>
</feature>
<dbReference type="EMBL" id="LGRB01000008">
    <property type="protein sequence ID" value="OCT52501.1"/>
    <property type="molecule type" value="Genomic_DNA"/>
</dbReference>
<evidence type="ECO:0000313" key="3">
    <source>
        <dbReference type="EMBL" id="OCT52501.1"/>
    </source>
</evidence>
<gene>
    <name evidence="3" type="ORF">CLCR_10479</name>
</gene>
<comment type="caution">
    <text evidence="3">The sequence shown here is derived from an EMBL/GenBank/DDBJ whole genome shotgun (WGS) entry which is preliminary data.</text>
</comment>
<accession>A0A1C1CVJ1</accession>
<evidence type="ECO:0000256" key="2">
    <source>
        <dbReference type="SAM" id="Phobius"/>
    </source>
</evidence>
<keyword evidence="2" id="KW-0472">Membrane</keyword>
<dbReference type="OrthoDB" id="4157613at2759"/>
<keyword evidence="4" id="KW-1185">Reference proteome</keyword>